<dbReference type="Pfam" id="PF00881">
    <property type="entry name" value="Nitroreductase"/>
    <property type="match status" value="1"/>
</dbReference>
<sequence length="248" mass="27879">MEHKNETKAVIQNHRSIRKFTDDAVPDEILKNIMTSAQWAPTSHNVQAYTIISITDPDLRSSLEEVCGPQWYVGAAPVFLVFVADFHKHAMISEEYGTPFEMEETENVLVGAVDAALAAQNAFITAKSYGLGGVMIGGIRNHPQDVGQLLNLPLWTFPVMGMCLGYPDDHPGQKPRLPLSGIWHENGYQNERVQEALTEYEKTSLTYYQNRSSNPKAQSWSEQMASYLSQARRPQLTTYLKNQGFTLK</sequence>
<dbReference type="SUPFAM" id="SSF55469">
    <property type="entry name" value="FMN-dependent nitroreductase-like"/>
    <property type="match status" value="1"/>
</dbReference>
<dbReference type="PANTHER" id="PTHR43425:SF2">
    <property type="entry name" value="OXYGEN-INSENSITIVE NADPH NITROREDUCTASE"/>
    <property type="match status" value="1"/>
</dbReference>
<dbReference type="Gene3D" id="3.40.109.10">
    <property type="entry name" value="NADH Oxidase"/>
    <property type="match status" value="1"/>
</dbReference>
<dbReference type="EMBL" id="RBVX01000024">
    <property type="protein sequence ID" value="RSL31443.1"/>
    <property type="molecule type" value="Genomic_DNA"/>
</dbReference>
<keyword evidence="3 5" id="KW-0288">FMN</keyword>
<proteinExistence type="inferred from homology"/>
<evidence type="ECO:0000256" key="2">
    <source>
        <dbReference type="ARBA" id="ARBA00022630"/>
    </source>
</evidence>
<evidence type="ECO:0000256" key="3">
    <source>
        <dbReference type="ARBA" id="ARBA00022643"/>
    </source>
</evidence>
<organism evidence="7 8">
    <name type="scientific">Salibacterium salarium</name>
    <dbReference type="NCBI Taxonomy" id="284579"/>
    <lineage>
        <taxon>Bacteria</taxon>
        <taxon>Bacillati</taxon>
        <taxon>Bacillota</taxon>
        <taxon>Bacilli</taxon>
        <taxon>Bacillales</taxon>
        <taxon>Bacillaceae</taxon>
    </lineage>
</organism>
<dbReference type="InterPro" id="IPR000415">
    <property type="entry name" value="Nitroreductase-like"/>
</dbReference>
<dbReference type="InterPro" id="IPR029479">
    <property type="entry name" value="Nitroreductase"/>
</dbReference>
<name>A0A428MZ62_9BACI</name>
<protein>
    <submittedName>
        <fullName evidence="7">Oxygen-insensitive NADPH nitroreductase</fullName>
        <ecNumber evidence="7">1.5.1.38</ecNumber>
    </submittedName>
</protein>
<keyword evidence="5" id="KW-0521">NADP</keyword>
<accession>A0A428MZ62</accession>
<evidence type="ECO:0000256" key="1">
    <source>
        <dbReference type="ARBA" id="ARBA00008366"/>
    </source>
</evidence>
<dbReference type="OrthoDB" id="9775805at2"/>
<dbReference type="AlphaFoldDB" id="A0A428MZ62"/>
<evidence type="ECO:0000313" key="8">
    <source>
        <dbReference type="Proteomes" id="UP000275076"/>
    </source>
</evidence>
<dbReference type="NCBIfam" id="NF008033">
    <property type="entry name" value="PRK10765.1"/>
    <property type="match status" value="1"/>
</dbReference>
<evidence type="ECO:0000313" key="7">
    <source>
        <dbReference type="EMBL" id="RSL31443.1"/>
    </source>
</evidence>
<keyword evidence="8" id="KW-1185">Reference proteome</keyword>
<evidence type="ECO:0000259" key="6">
    <source>
        <dbReference type="Pfam" id="PF00881"/>
    </source>
</evidence>
<evidence type="ECO:0000256" key="4">
    <source>
        <dbReference type="ARBA" id="ARBA00023002"/>
    </source>
</evidence>
<comment type="caution">
    <text evidence="7">The sequence shown here is derived from an EMBL/GenBank/DDBJ whole genome shotgun (WGS) entry which is preliminary data.</text>
</comment>
<gene>
    <name evidence="7" type="ORF">D7Z54_20600</name>
</gene>
<keyword evidence="2 5" id="KW-0285">Flavoprotein</keyword>
<keyword evidence="4 5" id="KW-0560">Oxidoreductase</keyword>
<dbReference type="GO" id="GO:0052873">
    <property type="term" value="F:FMN reductase (NADPH) activity"/>
    <property type="evidence" value="ECO:0007669"/>
    <property type="project" value="UniProtKB-EC"/>
</dbReference>
<dbReference type="InterPro" id="IPR016446">
    <property type="entry name" value="Flavin_OxRdtase_Frp"/>
</dbReference>
<dbReference type="CDD" id="cd02146">
    <property type="entry name" value="NfsA-like"/>
    <property type="match status" value="1"/>
</dbReference>
<dbReference type="Proteomes" id="UP000275076">
    <property type="component" value="Unassembled WGS sequence"/>
</dbReference>
<dbReference type="PIRSF" id="PIRSF005426">
    <property type="entry name" value="Frp"/>
    <property type="match status" value="1"/>
</dbReference>
<dbReference type="PANTHER" id="PTHR43425">
    <property type="entry name" value="OXYGEN-INSENSITIVE NADPH NITROREDUCTASE"/>
    <property type="match status" value="1"/>
</dbReference>
<dbReference type="EC" id="1.5.1.38" evidence="7"/>
<evidence type="ECO:0000256" key="5">
    <source>
        <dbReference type="PIRNR" id="PIRNR005426"/>
    </source>
</evidence>
<comment type="similarity">
    <text evidence="1 5">Belongs to the flavin oxidoreductase frp family.</text>
</comment>
<reference evidence="7 8" key="1">
    <citation type="submission" date="2018-10" db="EMBL/GenBank/DDBJ databases">
        <title>Draft genome sequence of Bacillus salarius IM0101, isolated from a hypersaline soil in Inner Mongolia, China.</title>
        <authorList>
            <person name="Yamprayoonswat W."/>
            <person name="Boonvisut S."/>
            <person name="Jumpathong W."/>
            <person name="Sittihan S."/>
            <person name="Ruangsuj P."/>
            <person name="Wanthongcharoen S."/>
            <person name="Thongpramul N."/>
            <person name="Pimmason S."/>
            <person name="Yu B."/>
            <person name="Yasawong M."/>
        </authorList>
    </citation>
    <scope>NUCLEOTIDE SEQUENCE [LARGE SCALE GENOMIC DNA]</scope>
    <source>
        <strain evidence="7 8">IM0101</strain>
    </source>
</reference>
<dbReference type="RefSeq" id="WP_125558544.1">
    <property type="nucleotide sequence ID" value="NZ_RBVX01000024.1"/>
</dbReference>
<feature type="domain" description="Nitroreductase" evidence="6">
    <location>
        <begin position="11"/>
        <end position="166"/>
    </location>
</feature>